<keyword evidence="2" id="KW-0378">Hydrolase</keyword>
<sequence>MNIDDTKKLLIFIQAGDKRKLSEADLALWAEEVPDRLELEDALQAVRDFRARPETELMRYPYLDLTVFRVFVKRILDRRNAAARAEVARAAIEPAPHIAVTKGALRQRDPEEFQRLHDEGRATGNADRAYTYARRHGAPEVEAREAGQAAYQETLAAIEAEKNRADRQGGKHTSPAGDNEPKPITFN</sequence>
<name>A0AA49E5H4_9CAUD</name>
<proteinExistence type="predicted"/>
<dbReference type="Proteomes" id="UP001212175">
    <property type="component" value="Segment"/>
</dbReference>
<evidence type="ECO:0000256" key="1">
    <source>
        <dbReference type="SAM" id="MobiDB-lite"/>
    </source>
</evidence>
<keyword evidence="2" id="KW-0547">Nucleotide-binding</keyword>
<keyword evidence="2" id="KW-0067">ATP-binding</keyword>
<keyword evidence="2" id="KW-0347">Helicase</keyword>
<evidence type="ECO:0000313" key="3">
    <source>
        <dbReference type="Proteomes" id="UP001212175"/>
    </source>
</evidence>
<evidence type="ECO:0000313" key="2">
    <source>
        <dbReference type="EMBL" id="WBF79013.1"/>
    </source>
</evidence>
<protein>
    <submittedName>
        <fullName evidence="2">Helicase loader</fullName>
    </submittedName>
</protein>
<accession>A0AA49E5H4</accession>
<feature type="compositionally biased region" description="Basic and acidic residues" evidence="1">
    <location>
        <begin position="159"/>
        <end position="169"/>
    </location>
</feature>
<gene>
    <name evidence="2" type="primary">45</name>
    <name evidence="2" type="ORF">SEA_BOLT007_45</name>
</gene>
<organism evidence="2 3">
    <name type="scientific">Arthrobacter phage Bolt007</name>
    <dbReference type="NCBI Taxonomy" id="3017297"/>
    <lineage>
        <taxon>Viruses</taxon>
        <taxon>Duplodnaviria</taxon>
        <taxon>Heunggongvirae</taxon>
        <taxon>Uroviricota</taxon>
        <taxon>Caudoviricetes</taxon>
        <taxon>Berryhillviridae</taxon>
        <taxon>Lilmacvirus</taxon>
        <taxon>Lilmacvirus bolt007</taxon>
    </lineage>
</organism>
<dbReference type="EMBL" id="OP985600">
    <property type="protein sequence ID" value="WBF79013.1"/>
    <property type="molecule type" value="Genomic_DNA"/>
</dbReference>
<reference evidence="2 3" key="1">
    <citation type="submission" date="2022-12" db="EMBL/GenBank/DDBJ databases">
        <authorList>
            <person name="Batteikh M."/>
            <person name="Krug K."/>
            <person name="Kamarzar M."/>
            <person name="Huq N."/>
            <person name="Esparza P.D."/>
            <person name="Ma Y."/>
            <person name="Wang J.Y."/>
            <person name="Fleming H.S."/>
            <person name="Wright N.E."/>
            <person name="Melkote A."/>
            <person name="Senthilvelan J."/>
            <person name="Rajiv S."/>
            <person name="Paek B.H."/>
            <person name="Gonzalez C."/>
            <person name="Abuwarda M."/>
            <person name="Niazmandi K."/>
            <person name="Whang A."/>
            <person name="Magaling J.T.M."/>
            <person name="Seeman S."/>
            <person name="Chai A.E."/>
            <person name="Zorawik M."/>
            <person name="Kasemsunt F."/>
            <person name="Garza D.R."/>
            <person name="Ngo R.T."/>
            <person name="Reddi K."/>
            <person name="Freise A.C."/>
            <person name="Garcia-Vedrenne A.E."/>
            <person name="Garlena R.A."/>
            <person name="Russell D.A."/>
            <person name="Jacobs-Sera D."/>
            <person name="Hatfull G.F."/>
        </authorList>
    </citation>
    <scope>NUCLEOTIDE SEQUENCE [LARGE SCALE GENOMIC DNA]</scope>
</reference>
<feature type="region of interest" description="Disordered" evidence="1">
    <location>
        <begin position="159"/>
        <end position="187"/>
    </location>
</feature>
<dbReference type="GO" id="GO:0004386">
    <property type="term" value="F:helicase activity"/>
    <property type="evidence" value="ECO:0007669"/>
    <property type="project" value="UniProtKB-KW"/>
</dbReference>
<keyword evidence="3" id="KW-1185">Reference proteome</keyword>